<keyword evidence="3" id="KW-0615">Plasmid copy control</keyword>
<dbReference type="Proteomes" id="UP000298773">
    <property type="component" value="Plasmid pLeu"/>
</dbReference>
<evidence type="ECO:0000313" key="5">
    <source>
        <dbReference type="EMBL" id="QCI21902.1"/>
    </source>
</evidence>
<organism evidence="5 6">
    <name type="scientific">Buchnera aphidicola</name>
    <name type="common">Hyadaphis tataricae</name>
    <dbReference type="NCBI Taxonomy" id="1241859"/>
    <lineage>
        <taxon>Bacteria</taxon>
        <taxon>Pseudomonadati</taxon>
        <taxon>Pseudomonadota</taxon>
        <taxon>Gammaproteobacteria</taxon>
        <taxon>Enterobacterales</taxon>
        <taxon>Erwiniaceae</taxon>
        <taxon>Buchnera</taxon>
    </lineage>
</organism>
<reference evidence="5 6" key="2">
    <citation type="submission" date="2019-05" db="EMBL/GenBank/DDBJ databases">
        <title>Genome evolution of the obligate endosymbiont Buchnera aphidicola.</title>
        <authorList>
            <person name="Moran N.A."/>
        </authorList>
    </citation>
    <scope>NUCLEOTIDE SEQUENCE [LARGE SCALE GENOMIC DNA]</scope>
    <source>
        <strain evidence="5 6">Hta</strain>
        <plasmid evidence="6">pleu</plasmid>
    </source>
</reference>
<dbReference type="NCBIfam" id="NF040977">
    <property type="entry name" value="RepA_IncFII_LM"/>
    <property type="match status" value="1"/>
</dbReference>
<protein>
    <submittedName>
        <fullName evidence="5">Replication protein RepA</fullName>
    </submittedName>
</protein>
<evidence type="ECO:0000313" key="6">
    <source>
        <dbReference type="Proteomes" id="UP000298773"/>
    </source>
</evidence>
<dbReference type="GO" id="GO:0006260">
    <property type="term" value="P:DNA replication"/>
    <property type="evidence" value="ECO:0007669"/>
    <property type="project" value="UniProtKB-KW"/>
</dbReference>
<proteinExistence type="inferred from homology"/>
<keyword evidence="4" id="KW-0235">DNA replication</keyword>
<evidence type="ECO:0000256" key="3">
    <source>
        <dbReference type="ARBA" id="ARBA00022689"/>
    </source>
</evidence>
<dbReference type="GO" id="GO:0006276">
    <property type="term" value="P:plasmid maintenance"/>
    <property type="evidence" value="ECO:0007669"/>
    <property type="project" value="UniProtKB-KW"/>
</dbReference>
<dbReference type="RefSeq" id="WP_158356871.1">
    <property type="nucleotide sequence ID" value="NZ_CP034874.1"/>
</dbReference>
<name>A0A4D6XVT7_9GAMM</name>
<dbReference type="AlphaFoldDB" id="A0A4D6XVT7"/>
<geneLocation type="plasmid" evidence="5">
    <name>pLeu</name>
</geneLocation>
<sequence length="251" mass="29334">MSRKNYIYNSKPKFNPPKNKKQISRFICYAMKKASEIDVARSYLNRTLLPVDPQTGNVLIRFRRLNEHRACAMRAIVQAMLYYLNVKSYVVEASIEKLSDECGLSTFSNAGNKSITRTSRLINHFLEPMGFIKCKKMEKKFLSNYIPKKIFLTPMFFMLFNISEKEINSFFHPSIKKCQKSDTLKNNIFISFSDINNISELDEKSVRKKILNTLIRFYTASELTKIGPQGLKKRIDIEYINLCKSYKKIIK</sequence>
<evidence type="ECO:0000256" key="1">
    <source>
        <dbReference type="ARBA" id="ARBA00002740"/>
    </source>
</evidence>
<dbReference type="EMBL" id="CP034874">
    <property type="protein sequence ID" value="QCI21902.1"/>
    <property type="molecule type" value="Genomic_DNA"/>
</dbReference>
<comment type="function">
    <text evidence="1">This protein is essential for plasmid replication; it is involved in copy control functions.</text>
</comment>
<dbReference type="OrthoDB" id="6497710at2"/>
<dbReference type="InterPro" id="IPR003446">
    <property type="entry name" value="Plasmid_replication_init_RepA"/>
</dbReference>
<reference evidence="5 6" key="1">
    <citation type="submission" date="2018-12" db="EMBL/GenBank/DDBJ databases">
        <authorList>
            <person name="Chong R.A."/>
        </authorList>
    </citation>
    <scope>NUCLEOTIDE SEQUENCE [LARGE SCALE GENOMIC DNA]</scope>
    <source>
        <strain evidence="5 6">Hta</strain>
        <plasmid evidence="6">pleu</plasmid>
    </source>
</reference>
<accession>A0A4D6XVT7</accession>
<keyword evidence="5" id="KW-0614">Plasmid</keyword>
<comment type="similarity">
    <text evidence="2">Belongs to the IncFII RepA family.</text>
</comment>
<evidence type="ECO:0000256" key="2">
    <source>
        <dbReference type="ARBA" id="ARBA00008256"/>
    </source>
</evidence>
<gene>
    <name evidence="5" type="ORF">D9V69_03070</name>
</gene>
<dbReference type="Pfam" id="PF02387">
    <property type="entry name" value="IncFII_repA"/>
    <property type="match status" value="2"/>
</dbReference>
<evidence type="ECO:0000256" key="4">
    <source>
        <dbReference type="ARBA" id="ARBA00022705"/>
    </source>
</evidence>